<organism evidence="2 3">
    <name type="scientific">Streptomyces glaucus</name>
    <dbReference type="NCBI Taxonomy" id="284029"/>
    <lineage>
        <taxon>Bacteria</taxon>
        <taxon>Bacillati</taxon>
        <taxon>Actinomycetota</taxon>
        <taxon>Actinomycetes</taxon>
        <taxon>Kitasatosporales</taxon>
        <taxon>Streptomycetaceae</taxon>
        <taxon>Streptomyces</taxon>
    </lineage>
</organism>
<proteinExistence type="predicted"/>
<dbReference type="Proteomes" id="UP001500460">
    <property type="component" value="Unassembled WGS sequence"/>
</dbReference>
<feature type="region of interest" description="Disordered" evidence="1">
    <location>
        <begin position="1"/>
        <end position="40"/>
    </location>
</feature>
<evidence type="ECO:0000256" key="1">
    <source>
        <dbReference type="SAM" id="MobiDB-lite"/>
    </source>
</evidence>
<comment type="caution">
    <text evidence="2">The sequence shown here is derived from an EMBL/GenBank/DDBJ whole genome shotgun (WGS) entry which is preliminary data.</text>
</comment>
<feature type="compositionally biased region" description="Basic and acidic residues" evidence="1">
    <location>
        <begin position="12"/>
        <end position="25"/>
    </location>
</feature>
<protein>
    <recommendedName>
        <fullName evidence="4">Secreted protein</fullName>
    </recommendedName>
</protein>
<evidence type="ECO:0000313" key="3">
    <source>
        <dbReference type="Proteomes" id="UP001500460"/>
    </source>
</evidence>
<name>A0ABP5XMN0_9ACTN</name>
<feature type="compositionally biased region" description="Low complexity" evidence="1">
    <location>
        <begin position="30"/>
        <end position="40"/>
    </location>
</feature>
<accession>A0ABP5XMN0</accession>
<gene>
    <name evidence="2" type="ORF">GCM10010421_62390</name>
</gene>
<evidence type="ECO:0000313" key="2">
    <source>
        <dbReference type="EMBL" id="GAA2460471.1"/>
    </source>
</evidence>
<reference evidence="3" key="1">
    <citation type="journal article" date="2019" name="Int. J. Syst. Evol. Microbiol.">
        <title>The Global Catalogue of Microorganisms (GCM) 10K type strain sequencing project: providing services to taxonomists for standard genome sequencing and annotation.</title>
        <authorList>
            <consortium name="The Broad Institute Genomics Platform"/>
            <consortium name="The Broad Institute Genome Sequencing Center for Infectious Disease"/>
            <person name="Wu L."/>
            <person name="Ma J."/>
        </authorList>
    </citation>
    <scope>NUCLEOTIDE SEQUENCE [LARGE SCALE GENOMIC DNA]</scope>
    <source>
        <strain evidence="3">JCM 6922</strain>
    </source>
</reference>
<sequence length="111" mass="11424">MSGARSVNGACTDRRPTGRRGDPPPHPRGPGRAPGDTGPARLVAALADAVTAVLGEHVRERTLGTLAGVPDGRGGAAGVPARPRCAIRCRAVPGRARRLDRGPGRTEDRLP</sequence>
<evidence type="ECO:0008006" key="4">
    <source>
        <dbReference type="Google" id="ProtNLM"/>
    </source>
</evidence>
<keyword evidence="3" id="KW-1185">Reference proteome</keyword>
<dbReference type="EMBL" id="BAAATK010000082">
    <property type="protein sequence ID" value="GAA2460471.1"/>
    <property type="molecule type" value="Genomic_DNA"/>
</dbReference>